<evidence type="ECO:0000313" key="2">
    <source>
        <dbReference type="Proteomes" id="UP000037035"/>
    </source>
</evidence>
<dbReference type="OrthoDB" id="3264316at2759"/>
<sequence length="123" mass="14034">MIMKLGEDQEEVRGFETLVMATFLHSAFQMRFFAHFWPEKEQTKFCVNNMECLPGPCFDIDFFLSLYYTIPASSCADKKTFSSAANIFSSVCGSFKPQKIESCVSSDMWLKQGIKVIGKFHKA</sequence>
<protein>
    <recommendedName>
        <fullName evidence="3">HAT C-terminal dimerisation domain-containing protein</fullName>
    </recommendedName>
</protein>
<dbReference type="AlphaFoldDB" id="A0A0L6UAR8"/>
<keyword evidence="2" id="KW-1185">Reference proteome</keyword>
<dbReference type="EMBL" id="LAVV01013416">
    <property type="protein sequence ID" value="KNZ45668.1"/>
    <property type="molecule type" value="Genomic_DNA"/>
</dbReference>
<evidence type="ECO:0000313" key="1">
    <source>
        <dbReference type="EMBL" id="KNZ45668.1"/>
    </source>
</evidence>
<dbReference type="VEuPathDB" id="FungiDB:VP01_792g7"/>
<evidence type="ECO:0008006" key="3">
    <source>
        <dbReference type="Google" id="ProtNLM"/>
    </source>
</evidence>
<gene>
    <name evidence="1" type="ORF">VP01_792g7</name>
</gene>
<name>A0A0L6UAR8_9BASI</name>
<accession>A0A0L6UAR8</accession>
<organism evidence="1 2">
    <name type="scientific">Puccinia sorghi</name>
    <dbReference type="NCBI Taxonomy" id="27349"/>
    <lineage>
        <taxon>Eukaryota</taxon>
        <taxon>Fungi</taxon>
        <taxon>Dikarya</taxon>
        <taxon>Basidiomycota</taxon>
        <taxon>Pucciniomycotina</taxon>
        <taxon>Pucciniomycetes</taxon>
        <taxon>Pucciniales</taxon>
        <taxon>Pucciniaceae</taxon>
        <taxon>Puccinia</taxon>
    </lineage>
</organism>
<dbReference type="Proteomes" id="UP000037035">
    <property type="component" value="Unassembled WGS sequence"/>
</dbReference>
<comment type="caution">
    <text evidence="1">The sequence shown here is derived from an EMBL/GenBank/DDBJ whole genome shotgun (WGS) entry which is preliminary data.</text>
</comment>
<reference evidence="1 2" key="1">
    <citation type="submission" date="2015-08" db="EMBL/GenBank/DDBJ databases">
        <title>Next Generation Sequencing and Analysis of the Genome of Puccinia sorghi L Schw, the Causal Agent of Maize Common Rust.</title>
        <authorList>
            <person name="Rochi L."/>
            <person name="Burguener G."/>
            <person name="Darino M."/>
            <person name="Turjanski A."/>
            <person name="Kreff E."/>
            <person name="Dieguez M.J."/>
            <person name="Sacco F."/>
        </authorList>
    </citation>
    <scope>NUCLEOTIDE SEQUENCE [LARGE SCALE GENOMIC DNA]</scope>
    <source>
        <strain evidence="1 2">RO10H11247</strain>
    </source>
</reference>
<proteinExistence type="predicted"/>